<feature type="non-terminal residue" evidence="2">
    <location>
        <position position="58"/>
    </location>
</feature>
<dbReference type="InterPro" id="IPR027417">
    <property type="entry name" value="P-loop_NTPase"/>
</dbReference>
<dbReference type="PANTHER" id="PTHR11472">
    <property type="entry name" value="DNA REPAIR DEAD HELICASE RAD3/XP-D SUBFAMILY MEMBER"/>
    <property type="match status" value="1"/>
</dbReference>
<dbReference type="Proteomes" id="UP001529510">
    <property type="component" value="Unassembled WGS sequence"/>
</dbReference>
<evidence type="ECO:0000259" key="1">
    <source>
        <dbReference type="Pfam" id="PF13307"/>
    </source>
</evidence>
<proteinExistence type="predicted"/>
<dbReference type="Pfam" id="PF13307">
    <property type="entry name" value="Helicase_C_2"/>
    <property type="match status" value="1"/>
</dbReference>
<evidence type="ECO:0000313" key="2">
    <source>
        <dbReference type="EMBL" id="KAL0167609.1"/>
    </source>
</evidence>
<dbReference type="PANTHER" id="PTHR11472:SF41">
    <property type="entry name" value="ATP-DEPENDENT DNA HELICASE DDX11-RELATED"/>
    <property type="match status" value="1"/>
</dbReference>
<organism evidence="2 3">
    <name type="scientific">Cirrhinus mrigala</name>
    <name type="common">Mrigala</name>
    <dbReference type="NCBI Taxonomy" id="683832"/>
    <lineage>
        <taxon>Eukaryota</taxon>
        <taxon>Metazoa</taxon>
        <taxon>Chordata</taxon>
        <taxon>Craniata</taxon>
        <taxon>Vertebrata</taxon>
        <taxon>Euteleostomi</taxon>
        <taxon>Actinopterygii</taxon>
        <taxon>Neopterygii</taxon>
        <taxon>Teleostei</taxon>
        <taxon>Ostariophysi</taxon>
        <taxon>Cypriniformes</taxon>
        <taxon>Cyprinidae</taxon>
        <taxon>Labeoninae</taxon>
        <taxon>Labeonini</taxon>
        <taxon>Cirrhinus</taxon>
    </lineage>
</organism>
<dbReference type="InterPro" id="IPR045028">
    <property type="entry name" value="DinG/Rad3-like"/>
</dbReference>
<dbReference type="AlphaFoldDB" id="A0ABD0P0G9"/>
<protein>
    <recommendedName>
        <fullName evidence="1">ATP-dependent helicase C-terminal domain-containing protein</fullName>
    </recommendedName>
</protein>
<evidence type="ECO:0000313" key="3">
    <source>
        <dbReference type="Proteomes" id="UP001529510"/>
    </source>
</evidence>
<dbReference type="EMBL" id="JAMKFB020000018">
    <property type="protein sequence ID" value="KAL0167609.1"/>
    <property type="molecule type" value="Genomic_DNA"/>
</dbReference>
<gene>
    <name evidence="2" type="ORF">M9458_035831</name>
</gene>
<reference evidence="2 3" key="1">
    <citation type="submission" date="2024-05" db="EMBL/GenBank/DDBJ databases">
        <title>Genome sequencing and assembly of Indian major carp, Cirrhinus mrigala (Hamilton, 1822).</title>
        <authorList>
            <person name="Mohindra V."/>
            <person name="Chowdhury L.M."/>
            <person name="Lal K."/>
            <person name="Jena J.K."/>
        </authorList>
    </citation>
    <scope>NUCLEOTIDE SEQUENCE [LARGE SCALE GENOMIC DNA]</scope>
    <source>
        <strain evidence="2">CM1030</strain>
        <tissue evidence="2">Blood</tissue>
    </source>
</reference>
<sequence length="58" mass="6405">MVGMPYPNIKSPELQEKMAYLDKHMPHVGGKSPGKALIENLCMKAVNQSIGRRSPVLL</sequence>
<dbReference type="InterPro" id="IPR006555">
    <property type="entry name" value="ATP-dep_Helicase_C"/>
</dbReference>
<accession>A0ABD0P0G9</accession>
<keyword evidence="3" id="KW-1185">Reference proteome</keyword>
<comment type="caution">
    <text evidence="2">The sequence shown here is derived from an EMBL/GenBank/DDBJ whole genome shotgun (WGS) entry which is preliminary data.</text>
</comment>
<feature type="domain" description="ATP-dependent helicase C-terminal" evidence="1">
    <location>
        <begin position="1"/>
        <end position="52"/>
    </location>
</feature>
<name>A0ABD0P0G9_CIRMR</name>
<dbReference type="Gene3D" id="3.40.50.300">
    <property type="entry name" value="P-loop containing nucleotide triphosphate hydrolases"/>
    <property type="match status" value="1"/>
</dbReference>